<sequence length="427" mass="49039">MIDTVIRLLSFLIYIFLLNFFFSSWSVTSRLSIKRILILLGLAGIVSLAAFFTSDSIEPFINIVVTLIAMMTIASQYEVPKRDLFFWMVILLAINFISESISLAIFDALLSPQYDAQNLLFVIITTSITMTIEILIFLALKLIFFRHHLILESLSWPSLVALTSIPVVSIVVLFSFLLAKVNATIQSTYFVLLVALGVLYMNLCILYLYSSFTKQLRKLNQITLQNKALSYQLKYISNLKKSQVKLASIRHDLKNKLIILRGLLEQNQIDEAKVYLQELTDELNVRQKFYTRDMILNYLLNDKHELARQANIKFEIKVLLSEQINVNKDILAVLIGNLIDNALEASKRLPNPTDAAVSLVIKQFQDKLLIDIKNHYNPEETVTRRKRQYDGLGTRNIKRIVAKYNGLYKQWTEGTNYLVSIILLNVN</sequence>
<dbReference type="EMBL" id="BCMI01000036">
    <property type="protein sequence ID" value="GAX07101.1"/>
    <property type="molecule type" value="Genomic_DNA"/>
</dbReference>
<dbReference type="RefSeq" id="WP_089121997.1">
    <property type="nucleotide sequence ID" value="NZ_BCMI01000036.1"/>
</dbReference>
<dbReference type="Proteomes" id="UP000198414">
    <property type="component" value="Unassembled WGS sequence"/>
</dbReference>
<evidence type="ECO:0000313" key="5">
    <source>
        <dbReference type="Proteomes" id="UP000198414"/>
    </source>
</evidence>
<name>A0A1Z5J045_9LACO</name>
<dbReference type="Gene3D" id="3.30.565.10">
    <property type="entry name" value="Histidine kinase-like ATPase, C-terminal domain"/>
    <property type="match status" value="1"/>
</dbReference>
<evidence type="ECO:0000259" key="2">
    <source>
        <dbReference type="Pfam" id="PF14501"/>
    </source>
</evidence>
<comment type="caution">
    <text evidence="4">The sequence shown here is derived from an EMBL/GenBank/DDBJ whole genome shotgun (WGS) entry which is preliminary data.</text>
</comment>
<dbReference type="Pfam" id="PF14501">
    <property type="entry name" value="HATPase_c_5"/>
    <property type="match status" value="1"/>
</dbReference>
<feature type="transmembrane region" description="Helical" evidence="1">
    <location>
        <begin position="84"/>
        <end position="106"/>
    </location>
</feature>
<dbReference type="InterPro" id="IPR032834">
    <property type="entry name" value="NatK-like_C"/>
</dbReference>
<keyword evidence="1" id="KW-0812">Transmembrane</keyword>
<accession>A0A1Z5J045</accession>
<feature type="domain" description="Sensor histidine kinase NatK-like C-terminal" evidence="2">
    <location>
        <begin position="331"/>
        <end position="421"/>
    </location>
</feature>
<keyword evidence="1" id="KW-0472">Membrane</keyword>
<evidence type="ECO:0000256" key="1">
    <source>
        <dbReference type="SAM" id="Phobius"/>
    </source>
</evidence>
<dbReference type="PANTHER" id="PTHR40448">
    <property type="entry name" value="TWO-COMPONENT SENSOR HISTIDINE KINASE"/>
    <property type="match status" value="1"/>
</dbReference>
<dbReference type="SUPFAM" id="SSF55874">
    <property type="entry name" value="ATPase domain of HSP90 chaperone/DNA topoisomerase II/histidine kinase"/>
    <property type="match status" value="1"/>
</dbReference>
<evidence type="ECO:0000259" key="3">
    <source>
        <dbReference type="Pfam" id="PF14689"/>
    </source>
</evidence>
<feature type="transmembrane region" description="Helical" evidence="1">
    <location>
        <begin position="6"/>
        <end position="24"/>
    </location>
</feature>
<dbReference type="OrthoDB" id="1652078at2"/>
<feature type="transmembrane region" description="Helical" evidence="1">
    <location>
        <begin position="189"/>
        <end position="209"/>
    </location>
</feature>
<gene>
    <name evidence="4" type="ORF">IWT25_02449</name>
</gene>
<dbReference type="GO" id="GO:0042802">
    <property type="term" value="F:identical protein binding"/>
    <property type="evidence" value="ECO:0007669"/>
    <property type="project" value="TreeGrafter"/>
</dbReference>
<protein>
    <submittedName>
        <fullName evidence="4">Putative signal transduction protein with a C-terminal HATPase domain protein</fullName>
    </submittedName>
</protein>
<feature type="transmembrane region" description="Helical" evidence="1">
    <location>
        <begin position="36"/>
        <end position="54"/>
    </location>
</feature>
<feature type="transmembrane region" description="Helical" evidence="1">
    <location>
        <begin position="118"/>
        <end position="144"/>
    </location>
</feature>
<keyword evidence="1" id="KW-1133">Transmembrane helix</keyword>
<proteinExistence type="predicted"/>
<dbReference type="PANTHER" id="PTHR40448:SF1">
    <property type="entry name" value="TWO-COMPONENT SENSOR HISTIDINE KINASE"/>
    <property type="match status" value="1"/>
</dbReference>
<dbReference type="InterPro" id="IPR039506">
    <property type="entry name" value="SPOB_a"/>
</dbReference>
<dbReference type="AlphaFoldDB" id="A0A1Z5J045"/>
<feature type="domain" description="SpoOB alpha-helical" evidence="3">
    <location>
        <begin position="234"/>
        <end position="289"/>
    </location>
</feature>
<evidence type="ECO:0000313" key="4">
    <source>
        <dbReference type="EMBL" id="GAX07101.1"/>
    </source>
</evidence>
<dbReference type="Gene3D" id="1.10.287.130">
    <property type="match status" value="1"/>
</dbReference>
<feature type="transmembrane region" description="Helical" evidence="1">
    <location>
        <begin position="156"/>
        <end position="177"/>
    </location>
</feature>
<reference evidence="4 5" key="1">
    <citation type="submission" date="2015-11" db="EMBL/GenBank/DDBJ databases">
        <title>Draft genome sequences of new species of the genus Lactobacillus isolated from orchardgrass silage.</title>
        <authorList>
            <person name="Tohno M."/>
            <person name="Tanizawa Y."/>
            <person name="Arita M."/>
        </authorList>
    </citation>
    <scope>NUCLEOTIDE SEQUENCE [LARGE SCALE GENOMIC DNA]</scope>
    <source>
        <strain evidence="4 5">IWT25</strain>
    </source>
</reference>
<dbReference type="InterPro" id="IPR036890">
    <property type="entry name" value="HATPase_C_sf"/>
</dbReference>
<organism evidence="4 5">
    <name type="scientific">Secundilactobacillus pentosiphilus</name>
    <dbReference type="NCBI Taxonomy" id="1714682"/>
    <lineage>
        <taxon>Bacteria</taxon>
        <taxon>Bacillati</taxon>
        <taxon>Bacillota</taxon>
        <taxon>Bacilli</taxon>
        <taxon>Lactobacillales</taxon>
        <taxon>Lactobacillaceae</taxon>
        <taxon>Secundilactobacillus</taxon>
    </lineage>
</organism>
<feature type="transmembrane region" description="Helical" evidence="1">
    <location>
        <begin position="60"/>
        <end position="77"/>
    </location>
</feature>
<dbReference type="Pfam" id="PF14689">
    <property type="entry name" value="SPOB_a"/>
    <property type="match status" value="1"/>
</dbReference>